<feature type="domain" description="ATP-grasp" evidence="2">
    <location>
        <begin position="132"/>
        <end position="327"/>
    </location>
</feature>
<dbReference type="GO" id="GO:0009432">
    <property type="term" value="P:SOS response"/>
    <property type="evidence" value="ECO:0007669"/>
    <property type="project" value="TreeGrafter"/>
</dbReference>
<sequence>MPMILILTAHGDHSTDQTIDWLNYYNVQYQRINIDDLLANHTVAYSIDHNHSEFTIDQHQTSDFKVVWFRKSGVFRSSDLMLQSKNILSDQLSSFLSFEYTAFIQALTISFTKAKWLCNIEAVNSLDKTKQLILASKAGLDIPESLITNDRKQAIAFLQKLKGKSIIKPLAESEIFGTPENKYSISPKLLSKDFFRYFKRKKFLPSLIQEYLEKDIELRIFYLDSECYAMAIFSQLDEQTKVDYRNYNFKKPNRFVPYNLPKTILKSIQCFMEYAGLNTGSIDMIKTKSGRFVFLEVNPKGQYDMVSNPCNYFLEEKIALSLINKLN</sequence>
<keyword evidence="1" id="KW-0067">ATP-binding</keyword>
<dbReference type="GO" id="GO:0005524">
    <property type="term" value="F:ATP binding"/>
    <property type="evidence" value="ECO:0007669"/>
    <property type="project" value="UniProtKB-UniRule"/>
</dbReference>
<dbReference type="Gene3D" id="3.30.470.20">
    <property type="entry name" value="ATP-grasp fold, B domain"/>
    <property type="match status" value="1"/>
</dbReference>
<evidence type="ECO:0000313" key="4">
    <source>
        <dbReference type="Proteomes" id="UP000249754"/>
    </source>
</evidence>
<dbReference type="InterPro" id="IPR011761">
    <property type="entry name" value="ATP-grasp"/>
</dbReference>
<dbReference type="SUPFAM" id="SSF56059">
    <property type="entry name" value="Glutathione synthetase ATP-binding domain-like"/>
    <property type="match status" value="1"/>
</dbReference>
<comment type="caution">
    <text evidence="3">The sequence shown here is derived from an EMBL/GenBank/DDBJ whole genome shotgun (WGS) entry which is preliminary data.</text>
</comment>
<dbReference type="OrthoDB" id="583309at2"/>
<dbReference type="GO" id="GO:0046872">
    <property type="term" value="F:metal ion binding"/>
    <property type="evidence" value="ECO:0007669"/>
    <property type="project" value="InterPro"/>
</dbReference>
<accession>A0A327SDC1</accession>
<dbReference type="InterPro" id="IPR026455">
    <property type="entry name" value="GRASP_w_spasm"/>
</dbReference>
<name>A0A327SDC1_9SPHI</name>
<evidence type="ECO:0000259" key="2">
    <source>
        <dbReference type="PROSITE" id="PS50975"/>
    </source>
</evidence>
<dbReference type="Proteomes" id="UP000249754">
    <property type="component" value="Unassembled WGS sequence"/>
</dbReference>
<gene>
    <name evidence="3" type="ORF">LY11_03607</name>
</gene>
<keyword evidence="1" id="KW-0547">Nucleotide-binding</keyword>
<dbReference type="AlphaFoldDB" id="A0A327SDC1"/>
<protein>
    <submittedName>
        <fullName evidence="3">ATP-GRASP peptide maturase of grasp-with-spasm system</fullName>
    </submittedName>
</protein>
<dbReference type="NCBIfam" id="TIGR04192">
    <property type="entry name" value="GRASP_w_spasm"/>
    <property type="match status" value="1"/>
</dbReference>
<proteinExistence type="predicted"/>
<dbReference type="GO" id="GO:0005737">
    <property type="term" value="C:cytoplasm"/>
    <property type="evidence" value="ECO:0007669"/>
    <property type="project" value="TreeGrafter"/>
</dbReference>
<dbReference type="PANTHER" id="PTHR21621">
    <property type="entry name" value="RIBOSOMAL PROTEIN S6 MODIFICATION PROTEIN"/>
    <property type="match status" value="1"/>
</dbReference>
<organism evidence="3 4">
    <name type="scientific">Pedobacter cryoconitis</name>
    <dbReference type="NCBI Taxonomy" id="188932"/>
    <lineage>
        <taxon>Bacteria</taxon>
        <taxon>Pseudomonadati</taxon>
        <taxon>Bacteroidota</taxon>
        <taxon>Sphingobacteriia</taxon>
        <taxon>Sphingobacteriales</taxon>
        <taxon>Sphingobacteriaceae</taxon>
        <taxon>Pedobacter</taxon>
    </lineage>
</organism>
<dbReference type="PROSITE" id="PS50975">
    <property type="entry name" value="ATP_GRASP"/>
    <property type="match status" value="1"/>
</dbReference>
<reference evidence="3 4" key="1">
    <citation type="submission" date="2018-06" db="EMBL/GenBank/DDBJ databases">
        <title>Genomic Encyclopedia of Archaeal and Bacterial Type Strains, Phase II (KMG-II): from individual species to whole genera.</title>
        <authorList>
            <person name="Goeker M."/>
        </authorList>
    </citation>
    <scope>NUCLEOTIDE SEQUENCE [LARGE SCALE GENOMIC DNA]</scope>
    <source>
        <strain evidence="3 4">DSM 14825</strain>
    </source>
</reference>
<evidence type="ECO:0000313" key="3">
    <source>
        <dbReference type="EMBL" id="RAJ27030.1"/>
    </source>
</evidence>
<dbReference type="EMBL" id="QLLR01000021">
    <property type="protein sequence ID" value="RAJ27030.1"/>
    <property type="molecule type" value="Genomic_DNA"/>
</dbReference>
<evidence type="ECO:0000256" key="1">
    <source>
        <dbReference type="PROSITE-ProRule" id="PRU00409"/>
    </source>
</evidence>
<dbReference type="GO" id="GO:0018169">
    <property type="term" value="F:ribosomal S6-glutamic acid ligase activity"/>
    <property type="evidence" value="ECO:0007669"/>
    <property type="project" value="TreeGrafter"/>
</dbReference>
<dbReference type="PANTHER" id="PTHR21621:SF0">
    <property type="entry name" value="BETA-CITRYLGLUTAMATE SYNTHASE B-RELATED"/>
    <property type="match status" value="1"/>
</dbReference>